<evidence type="ECO:0000313" key="3">
    <source>
        <dbReference type="Proteomes" id="UP000315783"/>
    </source>
</evidence>
<evidence type="ECO:0000313" key="2">
    <source>
        <dbReference type="EMBL" id="TQV94387.1"/>
    </source>
</evidence>
<keyword evidence="3" id="KW-1185">Reference proteome</keyword>
<proteinExistence type="predicted"/>
<reference evidence="2 3" key="1">
    <citation type="journal article" date="2019" name="Appl. Microbiol. Biotechnol.">
        <title>Genome sequence of Isaria javanica and comparative genome analysis insights into family S53 peptidase evolution in fungal entomopathogens.</title>
        <authorList>
            <person name="Lin R."/>
            <person name="Zhang X."/>
            <person name="Xin B."/>
            <person name="Zou M."/>
            <person name="Gao Y."/>
            <person name="Qin F."/>
            <person name="Hu Q."/>
            <person name="Xie B."/>
            <person name="Cheng X."/>
        </authorList>
    </citation>
    <scope>NUCLEOTIDE SEQUENCE [LARGE SCALE GENOMIC DNA]</scope>
    <source>
        <strain evidence="2 3">IJ1G</strain>
    </source>
</reference>
<accession>A0A545UY68</accession>
<protein>
    <submittedName>
        <fullName evidence="2">Uncharacterized protein</fullName>
    </submittedName>
</protein>
<organism evidence="2 3">
    <name type="scientific">Cordyceps javanica</name>
    <dbReference type="NCBI Taxonomy" id="43265"/>
    <lineage>
        <taxon>Eukaryota</taxon>
        <taxon>Fungi</taxon>
        <taxon>Dikarya</taxon>
        <taxon>Ascomycota</taxon>
        <taxon>Pezizomycotina</taxon>
        <taxon>Sordariomycetes</taxon>
        <taxon>Hypocreomycetidae</taxon>
        <taxon>Hypocreales</taxon>
        <taxon>Cordycipitaceae</taxon>
        <taxon>Cordyceps</taxon>
    </lineage>
</organism>
<gene>
    <name evidence="2" type="ORF">IF1G_07266</name>
</gene>
<dbReference type="AlphaFoldDB" id="A0A545UY68"/>
<name>A0A545UY68_9HYPO</name>
<dbReference type="EMBL" id="SPUK01000010">
    <property type="protein sequence ID" value="TQV94387.1"/>
    <property type="molecule type" value="Genomic_DNA"/>
</dbReference>
<evidence type="ECO:0000256" key="1">
    <source>
        <dbReference type="SAM" id="MobiDB-lite"/>
    </source>
</evidence>
<comment type="caution">
    <text evidence="2">The sequence shown here is derived from an EMBL/GenBank/DDBJ whole genome shotgun (WGS) entry which is preliminary data.</text>
</comment>
<feature type="region of interest" description="Disordered" evidence="1">
    <location>
        <begin position="106"/>
        <end position="134"/>
    </location>
</feature>
<sequence length="134" mass="14335">MRRVTEGRFPLPPSFLPFQLPGTTENSSDSVQRGKASFVGFEFPHGQAPRTQKCIHPEAEHYRALVGWLAERLSTMAVNHPVSSNIGCVSGWARLAEIVPEIRSSGTLSLPAGAGGPRNATKGHSGLLSDDVTS</sequence>
<dbReference type="Proteomes" id="UP000315783">
    <property type="component" value="Unassembled WGS sequence"/>
</dbReference>